<keyword evidence="4 7" id="KW-1133">Transmembrane helix</keyword>
<feature type="transmembrane region" description="Helical" evidence="7">
    <location>
        <begin position="28"/>
        <end position="47"/>
    </location>
</feature>
<comment type="caution">
    <text evidence="9">The sequence shown here is derived from an EMBL/GenBank/DDBJ whole genome shotgun (WGS) entry which is preliminary data.</text>
</comment>
<feature type="transmembrane region" description="Helical" evidence="7">
    <location>
        <begin position="254"/>
        <end position="276"/>
    </location>
</feature>
<dbReference type="InterPro" id="IPR008457">
    <property type="entry name" value="Cu-R_CopD_dom"/>
</dbReference>
<dbReference type="EMBL" id="BMLB01000006">
    <property type="protein sequence ID" value="GGK78646.1"/>
    <property type="molecule type" value="Genomic_DNA"/>
</dbReference>
<evidence type="ECO:0000256" key="3">
    <source>
        <dbReference type="ARBA" id="ARBA00022692"/>
    </source>
</evidence>
<evidence type="ECO:0000256" key="6">
    <source>
        <dbReference type="SAM" id="MobiDB-lite"/>
    </source>
</evidence>
<dbReference type="Proteomes" id="UP000662111">
    <property type="component" value="Unassembled WGS sequence"/>
</dbReference>
<feature type="transmembrane region" description="Helical" evidence="7">
    <location>
        <begin position="322"/>
        <end position="340"/>
    </location>
</feature>
<feature type="transmembrane region" description="Helical" evidence="7">
    <location>
        <begin position="607"/>
        <end position="633"/>
    </location>
</feature>
<evidence type="ECO:0000256" key="4">
    <source>
        <dbReference type="ARBA" id="ARBA00022989"/>
    </source>
</evidence>
<evidence type="ECO:0000313" key="10">
    <source>
        <dbReference type="Proteomes" id="UP000662111"/>
    </source>
</evidence>
<feature type="transmembrane region" description="Helical" evidence="7">
    <location>
        <begin position="180"/>
        <end position="198"/>
    </location>
</feature>
<feature type="domain" description="Copper resistance protein D" evidence="8">
    <location>
        <begin position="245"/>
        <end position="339"/>
    </location>
</feature>
<keyword evidence="2" id="KW-1003">Cell membrane</keyword>
<comment type="subcellular location">
    <subcellularLocation>
        <location evidence="1">Cell membrane</location>
        <topology evidence="1">Multi-pass membrane protein</topology>
    </subcellularLocation>
</comment>
<protein>
    <submittedName>
        <fullName evidence="9">ABC transporter permease</fullName>
    </submittedName>
</protein>
<dbReference type="PANTHER" id="PTHR34820">
    <property type="entry name" value="INNER MEMBRANE PROTEIN YEBZ"/>
    <property type="match status" value="1"/>
</dbReference>
<keyword evidence="5 7" id="KW-0472">Membrane</keyword>
<accession>A0ABQ2FBQ0</accession>
<feature type="transmembrane region" description="Helical" evidence="7">
    <location>
        <begin position="114"/>
        <end position="134"/>
    </location>
</feature>
<gene>
    <name evidence="9" type="ORF">GCM10011509_29000</name>
</gene>
<feature type="transmembrane region" description="Helical" evidence="7">
    <location>
        <begin position="412"/>
        <end position="433"/>
    </location>
</feature>
<name>A0ABQ2FBQ0_9MICO</name>
<dbReference type="InterPro" id="IPR032694">
    <property type="entry name" value="CopC/D"/>
</dbReference>
<dbReference type="Pfam" id="PF09678">
    <property type="entry name" value="Caa3_CtaG"/>
    <property type="match status" value="1"/>
</dbReference>
<feature type="transmembrane region" description="Helical" evidence="7">
    <location>
        <begin position="380"/>
        <end position="400"/>
    </location>
</feature>
<feature type="transmembrane region" description="Helical" evidence="7">
    <location>
        <begin position="559"/>
        <end position="587"/>
    </location>
</feature>
<feature type="transmembrane region" description="Helical" evidence="7">
    <location>
        <begin position="445"/>
        <end position="470"/>
    </location>
</feature>
<dbReference type="Pfam" id="PF05425">
    <property type="entry name" value="CopD"/>
    <property type="match status" value="1"/>
</dbReference>
<keyword evidence="10" id="KW-1185">Reference proteome</keyword>
<evidence type="ECO:0000313" key="9">
    <source>
        <dbReference type="EMBL" id="GGK78646.1"/>
    </source>
</evidence>
<keyword evidence="3 7" id="KW-0812">Transmembrane</keyword>
<evidence type="ECO:0000256" key="5">
    <source>
        <dbReference type="ARBA" id="ARBA00023136"/>
    </source>
</evidence>
<evidence type="ECO:0000256" key="1">
    <source>
        <dbReference type="ARBA" id="ARBA00004651"/>
    </source>
</evidence>
<proteinExistence type="predicted"/>
<reference evidence="10" key="1">
    <citation type="journal article" date="2019" name="Int. J. Syst. Evol. Microbiol.">
        <title>The Global Catalogue of Microorganisms (GCM) 10K type strain sequencing project: providing services to taxonomists for standard genome sequencing and annotation.</title>
        <authorList>
            <consortium name="The Broad Institute Genomics Platform"/>
            <consortium name="The Broad Institute Genome Sequencing Center for Infectious Disease"/>
            <person name="Wu L."/>
            <person name="Ma J."/>
        </authorList>
    </citation>
    <scope>NUCLEOTIDE SEQUENCE [LARGE SCALE GENOMIC DNA]</scope>
    <source>
        <strain evidence="10">CGMCC 1.5362</strain>
    </source>
</reference>
<feature type="transmembrane region" description="Helical" evidence="7">
    <location>
        <begin position="67"/>
        <end position="93"/>
    </location>
</feature>
<dbReference type="RefSeq" id="WP_022922163.1">
    <property type="nucleotide sequence ID" value="NZ_BMLB01000006.1"/>
</dbReference>
<feature type="transmembrane region" description="Helical" evidence="7">
    <location>
        <begin position="154"/>
        <end position="173"/>
    </location>
</feature>
<feature type="transmembrane region" description="Helical" evidence="7">
    <location>
        <begin position="282"/>
        <end position="302"/>
    </location>
</feature>
<evidence type="ECO:0000256" key="2">
    <source>
        <dbReference type="ARBA" id="ARBA00022475"/>
    </source>
</evidence>
<evidence type="ECO:0000259" key="8">
    <source>
        <dbReference type="Pfam" id="PF05425"/>
    </source>
</evidence>
<feature type="transmembrane region" description="Helical" evidence="7">
    <location>
        <begin position="491"/>
        <end position="514"/>
    </location>
</feature>
<feature type="region of interest" description="Disordered" evidence="6">
    <location>
        <begin position="1"/>
        <end position="20"/>
    </location>
</feature>
<feature type="transmembrane region" description="Helical" evidence="7">
    <location>
        <begin position="526"/>
        <end position="547"/>
    </location>
</feature>
<evidence type="ECO:0000256" key="7">
    <source>
        <dbReference type="SAM" id="Phobius"/>
    </source>
</evidence>
<organism evidence="9 10">
    <name type="scientific">Ornithinimicrobium pekingense</name>
    <dbReference type="NCBI Taxonomy" id="384677"/>
    <lineage>
        <taxon>Bacteria</taxon>
        <taxon>Bacillati</taxon>
        <taxon>Actinomycetota</taxon>
        <taxon>Actinomycetes</taxon>
        <taxon>Micrococcales</taxon>
        <taxon>Ornithinimicrobiaceae</taxon>
        <taxon>Ornithinimicrobium</taxon>
    </lineage>
</organism>
<dbReference type="PANTHER" id="PTHR34820:SF4">
    <property type="entry name" value="INNER MEMBRANE PROTEIN YEBZ"/>
    <property type="match status" value="1"/>
</dbReference>
<dbReference type="InterPro" id="IPR019108">
    <property type="entry name" value="Caa3_assmbl_CtaG-rel"/>
</dbReference>
<feature type="transmembrane region" description="Helical" evidence="7">
    <location>
        <begin position="218"/>
        <end position="242"/>
    </location>
</feature>
<sequence length="673" mass="71902">MSHPAPVASSPPAPEGPVEGRRAPLPGWALPVTALVVALLVAVPALARSGAAAPLALGDAGPLVRWGLPLAGVVHDLAASFTVGLLLVGAFLTREGRTSRRRETAAQTAFLSSVVWLLSAMVVLYLTLGELAGIPPSSPGYLGELVRNAWSLELLRLYLGVVLLVVPVVAMTAYARTRAALAWTFALALLALVPLAFTGHSAGAVGHETTVTALNLHLVGLTVWVGGLLAIGALLPVLGSALPDVVRRFSTVATWCYVAVAVSGVLFATVTVGSFANLATPYGAVLLLKVVLLALLGVAGWLQRRTVVARGVDSPARFGRLALGEVVLMAAAVALGVVLGRTATPVPEPVDVTPAVDLTGWPLPEPFTWGALFLTWRTDWLFALGALVAVGLYVAAFVRLRRRGDRWPVLRLVLWVLGWAVFAWVTSGGPGVYGRVMFSVHMVSHMALMMAVPILLVPANAITLALRTLPSRRDRTLGPREVLLAVVHSRWASFVVNPVVAGVVFFGSLVVFYWTGMLQWALTTHVGHLFMVVHFTLAGYAFVWSLVGTDPGPRKWPAPLRVIVLLGTLAAHAFFALALMQGVFLLAPEFYKTVAVPWVPDLLADQQLGGTIAWGVGELPTVVLMMMVVWDWYRRDTRDAVRADRQADRDDDAELEAYNARLRALAQRTGGRQ</sequence>